<dbReference type="PROSITE" id="PS51186">
    <property type="entry name" value="GNAT"/>
    <property type="match status" value="1"/>
</dbReference>
<reference evidence="3" key="1">
    <citation type="submission" date="2015-05" db="EMBL/GenBank/DDBJ databases">
        <authorList>
            <person name="Urmite Genomes"/>
        </authorList>
    </citation>
    <scope>NUCLEOTIDE SEQUENCE [LARGE SCALE GENOMIC DNA]</scope>
    <source>
        <strain evidence="3">LF1</strain>
    </source>
</reference>
<dbReference type="AlphaFoldDB" id="A0A0U1NXK2"/>
<dbReference type="STRING" id="1499688.BN000_02711"/>
<protein>
    <submittedName>
        <fullName evidence="2">Acetyltransferase</fullName>
    </submittedName>
</protein>
<sequence>MLEVRKIKPEMTYSLRHSVLRPHQTLEDCIYDTDHADHAFHVGAFYQGKLISIASFCIEKNPNFSNEMQYRLRGMATLDEFRKLGVGRAVINYAENLLKEQGVDFLWCKGRTTVQEFYNKLGFNIQGEVFDYPPIGPHIMLYKKLT</sequence>
<name>A0A0U1NXK2_9BACI</name>
<dbReference type="OrthoDB" id="2352823at2"/>
<evidence type="ECO:0000259" key="1">
    <source>
        <dbReference type="PROSITE" id="PS51186"/>
    </source>
</evidence>
<gene>
    <name evidence="2" type="primary">yitI</name>
    <name evidence="2" type="ORF">BN000_02711</name>
</gene>
<dbReference type="CDD" id="cd04301">
    <property type="entry name" value="NAT_SF"/>
    <property type="match status" value="1"/>
</dbReference>
<dbReference type="Pfam" id="PF00583">
    <property type="entry name" value="Acetyltransf_1"/>
    <property type="match status" value="1"/>
</dbReference>
<feature type="domain" description="N-acetyltransferase" evidence="1">
    <location>
        <begin position="2"/>
        <end position="146"/>
    </location>
</feature>
<dbReference type="GO" id="GO:0016747">
    <property type="term" value="F:acyltransferase activity, transferring groups other than amino-acyl groups"/>
    <property type="evidence" value="ECO:0007669"/>
    <property type="project" value="InterPro"/>
</dbReference>
<dbReference type="Proteomes" id="UP000199087">
    <property type="component" value="Unassembled WGS sequence"/>
</dbReference>
<dbReference type="SUPFAM" id="SSF55729">
    <property type="entry name" value="Acyl-CoA N-acyltransferases (Nat)"/>
    <property type="match status" value="1"/>
</dbReference>
<organism evidence="2 3">
    <name type="scientific">Neobacillus massiliamazoniensis</name>
    <dbReference type="NCBI Taxonomy" id="1499688"/>
    <lineage>
        <taxon>Bacteria</taxon>
        <taxon>Bacillati</taxon>
        <taxon>Bacillota</taxon>
        <taxon>Bacilli</taxon>
        <taxon>Bacillales</taxon>
        <taxon>Bacillaceae</taxon>
        <taxon>Neobacillus</taxon>
    </lineage>
</organism>
<dbReference type="EMBL" id="CVRB01000003">
    <property type="protein sequence ID" value="CRK82765.1"/>
    <property type="molecule type" value="Genomic_DNA"/>
</dbReference>
<keyword evidence="2" id="KW-0808">Transferase</keyword>
<keyword evidence="3" id="KW-1185">Reference proteome</keyword>
<dbReference type="RefSeq" id="WP_090635087.1">
    <property type="nucleotide sequence ID" value="NZ_CVRB01000003.1"/>
</dbReference>
<dbReference type="InterPro" id="IPR000182">
    <property type="entry name" value="GNAT_dom"/>
</dbReference>
<proteinExistence type="predicted"/>
<evidence type="ECO:0000313" key="3">
    <source>
        <dbReference type="Proteomes" id="UP000199087"/>
    </source>
</evidence>
<evidence type="ECO:0000313" key="2">
    <source>
        <dbReference type="EMBL" id="CRK82765.1"/>
    </source>
</evidence>
<dbReference type="Gene3D" id="3.40.630.30">
    <property type="match status" value="1"/>
</dbReference>
<accession>A0A0U1NXK2</accession>
<dbReference type="InterPro" id="IPR016181">
    <property type="entry name" value="Acyl_CoA_acyltransferase"/>
</dbReference>